<keyword evidence="1" id="KW-0472">Membrane</keyword>
<dbReference type="AlphaFoldDB" id="A0A5E4C577"/>
<evidence type="ECO:0000313" key="2">
    <source>
        <dbReference type="EMBL" id="VTJ77077.1"/>
    </source>
</evidence>
<dbReference type="Proteomes" id="UP000335636">
    <property type="component" value="Unassembled WGS sequence"/>
</dbReference>
<name>A0A5E4C577_MARMO</name>
<gene>
    <name evidence="2" type="ORF">MONAX_5E008324</name>
</gene>
<comment type="caution">
    <text evidence="2">The sequence shown here is derived from an EMBL/GenBank/DDBJ whole genome shotgun (WGS) entry which is preliminary data.</text>
</comment>
<keyword evidence="3" id="KW-1185">Reference proteome</keyword>
<protein>
    <submittedName>
        <fullName evidence="2">Uncharacterized protein</fullName>
    </submittedName>
</protein>
<feature type="transmembrane region" description="Helical" evidence="1">
    <location>
        <begin position="6"/>
        <end position="27"/>
    </location>
</feature>
<keyword evidence="1" id="KW-1133">Transmembrane helix</keyword>
<reference evidence="2" key="1">
    <citation type="submission" date="2019-04" db="EMBL/GenBank/DDBJ databases">
        <authorList>
            <person name="Alioto T."/>
            <person name="Alioto T."/>
        </authorList>
    </citation>
    <scope>NUCLEOTIDE SEQUENCE [LARGE SCALE GENOMIC DNA]</scope>
</reference>
<sequence length="51" mass="5145">MAVAMVAVDVAMVAVDVAMVAMVAMVVMAMDAAAHSATEDAGPMDSAEEFL</sequence>
<keyword evidence="1" id="KW-0812">Transmembrane</keyword>
<accession>A0A5E4C577</accession>
<organism evidence="2 3">
    <name type="scientific">Marmota monax</name>
    <name type="common">Woodchuck</name>
    <dbReference type="NCBI Taxonomy" id="9995"/>
    <lineage>
        <taxon>Eukaryota</taxon>
        <taxon>Metazoa</taxon>
        <taxon>Chordata</taxon>
        <taxon>Craniata</taxon>
        <taxon>Vertebrata</taxon>
        <taxon>Euteleostomi</taxon>
        <taxon>Mammalia</taxon>
        <taxon>Eutheria</taxon>
        <taxon>Euarchontoglires</taxon>
        <taxon>Glires</taxon>
        <taxon>Rodentia</taxon>
        <taxon>Sciuromorpha</taxon>
        <taxon>Sciuridae</taxon>
        <taxon>Xerinae</taxon>
        <taxon>Marmotini</taxon>
        <taxon>Marmota</taxon>
    </lineage>
</organism>
<proteinExistence type="predicted"/>
<evidence type="ECO:0000313" key="3">
    <source>
        <dbReference type="Proteomes" id="UP000335636"/>
    </source>
</evidence>
<evidence type="ECO:0000256" key="1">
    <source>
        <dbReference type="SAM" id="Phobius"/>
    </source>
</evidence>
<dbReference type="EMBL" id="CABDUW010000940">
    <property type="protein sequence ID" value="VTJ77077.1"/>
    <property type="molecule type" value="Genomic_DNA"/>
</dbReference>